<accession>A0A1D2MYR2</accession>
<feature type="region of interest" description="Disordered" evidence="2">
    <location>
        <begin position="1"/>
        <end position="67"/>
    </location>
</feature>
<dbReference type="PANTHER" id="PTHR45851">
    <property type="entry name" value="MYC PROTO-ONCOGENE"/>
    <property type="match status" value="1"/>
</dbReference>
<dbReference type="InterPro" id="IPR011598">
    <property type="entry name" value="bHLH_dom"/>
</dbReference>
<dbReference type="GO" id="GO:0046983">
    <property type="term" value="F:protein dimerization activity"/>
    <property type="evidence" value="ECO:0007669"/>
    <property type="project" value="InterPro"/>
</dbReference>
<dbReference type="SUPFAM" id="SSF47459">
    <property type="entry name" value="HLH, helix-loop-helix DNA-binding domain"/>
    <property type="match status" value="1"/>
</dbReference>
<evidence type="ECO:0000313" key="4">
    <source>
        <dbReference type="EMBL" id="ODM98187.1"/>
    </source>
</evidence>
<keyword evidence="5" id="KW-1185">Reference proteome</keyword>
<dbReference type="STRING" id="48709.A0A1D2MYR2"/>
<dbReference type="InterPro" id="IPR036638">
    <property type="entry name" value="HLH_DNA-bd_sf"/>
</dbReference>
<dbReference type="FunFam" id="4.10.280.10:FF:000019">
    <property type="entry name" value="Myc proto-oncogene protein"/>
    <property type="match status" value="1"/>
</dbReference>
<keyword evidence="1" id="KW-0238">DNA-binding</keyword>
<evidence type="ECO:0000256" key="2">
    <source>
        <dbReference type="SAM" id="MobiDB-lite"/>
    </source>
</evidence>
<protein>
    <submittedName>
        <fullName evidence="4">Myc protein</fullName>
    </submittedName>
</protein>
<dbReference type="Proteomes" id="UP000094527">
    <property type="component" value="Unassembled WGS sequence"/>
</dbReference>
<proteinExistence type="predicted"/>
<dbReference type="PROSITE" id="PS50888">
    <property type="entry name" value="BHLH"/>
    <property type="match status" value="1"/>
</dbReference>
<feature type="region of interest" description="Disordered" evidence="2">
    <location>
        <begin position="458"/>
        <end position="547"/>
    </location>
</feature>
<feature type="compositionally biased region" description="Polar residues" evidence="2">
    <location>
        <begin position="458"/>
        <end position="472"/>
    </location>
</feature>
<organism evidence="4 5">
    <name type="scientific">Orchesella cincta</name>
    <name type="common">Springtail</name>
    <name type="synonym">Podura cincta</name>
    <dbReference type="NCBI Taxonomy" id="48709"/>
    <lineage>
        <taxon>Eukaryota</taxon>
        <taxon>Metazoa</taxon>
        <taxon>Ecdysozoa</taxon>
        <taxon>Arthropoda</taxon>
        <taxon>Hexapoda</taxon>
        <taxon>Collembola</taxon>
        <taxon>Entomobryomorpha</taxon>
        <taxon>Entomobryoidea</taxon>
        <taxon>Orchesellidae</taxon>
        <taxon>Orchesellinae</taxon>
        <taxon>Orchesella</taxon>
    </lineage>
</organism>
<dbReference type="AlphaFoldDB" id="A0A1D2MYR2"/>
<evidence type="ECO:0000313" key="5">
    <source>
        <dbReference type="Proteomes" id="UP000094527"/>
    </source>
</evidence>
<sequence>MKVTDYKMMSTAMATGNRRKQKHSNLWMNMDDFSTLSLSQSSSSSSSPSSDMTLPTPPRSPNASMGFDETMQEYSEEEDYTEEGNGIPEPLLDDLLELWCEEADFPADGDANEEISIHNALTELGFDTLVSNDGQNDNSMSETERAETMIDHLLATCKASYLSPPPTNPSSPKMQTDSEFEETFMVSSVKSEFPESIGEEIEEEIVTDESEPYQVKMEGVCPESILPHDDSQGQEVIQSLIDCSDGLMNYEIDDHLLDNMDKFDEFASANFPAIVAETSINAAKSVEKLLDNLKSEPKDEPVSFEDCMEDEEYDWFGEPQTKKGRYDLDDEFLTGFPDIKQDCMWNGFLGADSQISAPVYDDRHLKDSSAKTTPRKVIQGIIVKSDTTVDKVGGAAPKKTKILVPLKDLMETLQQKSFLVSPLGPNKKIIRFTGSDSVKGVLSTASFQSAAIVAGQCSSGSRTISSVPSKPNHNVRKRPHTLKTPKIEITSAMSPMEMSPSSSPLLSSASSSLSSSSASSSCSTNSGSNSLSTNPTTKKKTKAHNNMERMRRIDLRNSFENLKKLVPPLAKIPKCSKVEILRRAEEYIKGLRNQEKRLQKEEMAVRQRNAQLRSRLENTSSSLTSTSSMLSCN</sequence>
<dbReference type="SMART" id="SM00353">
    <property type="entry name" value="HLH"/>
    <property type="match status" value="1"/>
</dbReference>
<evidence type="ECO:0000256" key="1">
    <source>
        <dbReference type="ARBA" id="ARBA00023125"/>
    </source>
</evidence>
<dbReference type="CDD" id="cd11400">
    <property type="entry name" value="bHLHzip_Myc"/>
    <property type="match status" value="1"/>
</dbReference>
<feature type="region of interest" description="Disordered" evidence="2">
    <location>
        <begin position="609"/>
        <end position="633"/>
    </location>
</feature>
<dbReference type="InterPro" id="IPR050433">
    <property type="entry name" value="Myc_transcription_factors"/>
</dbReference>
<feature type="domain" description="BHLH" evidence="3">
    <location>
        <begin position="539"/>
        <end position="591"/>
    </location>
</feature>
<dbReference type="Pfam" id="PF00010">
    <property type="entry name" value="HLH"/>
    <property type="match status" value="1"/>
</dbReference>
<evidence type="ECO:0000259" key="3">
    <source>
        <dbReference type="PROSITE" id="PS50888"/>
    </source>
</evidence>
<feature type="compositionally biased region" description="Basic residues" evidence="2">
    <location>
        <begin position="473"/>
        <end position="483"/>
    </location>
</feature>
<dbReference type="GO" id="GO:0003677">
    <property type="term" value="F:DNA binding"/>
    <property type="evidence" value="ECO:0007669"/>
    <property type="project" value="UniProtKB-KW"/>
</dbReference>
<name>A0A1D2MYR2_ORCCI</name>
<feature type="compositionally biased region" description="Low complexity" evidence="2">
    <location>
        <begin position="490"/>
        <end position="534"/>
    </location>
</feature>
<dbReference type="OrthoDB" id="5964374at2759"/>
<dbReference type="EMBL" id="LJIJ01000374">
    <property type="protein sequence ID" value="ODM98187.1"/>
    <property type="molecule type" value="Genomic_DNA"/>
</dbReference>
<feature type="compositionally biased region" description="Low complexity" evidence="2">
    <location>
        <begin position="34"/>
        <end position="54"/>
    </location>
</feature>
<reference evidence="4 5" key="1">
    <citation type="journal article" date="2016" name="Genome Biol. Evol.">
        <title>Gene Family Evolution Reflects Adaptation to Soil Environmental Stressors in the Genome of the Collembolan Orchesella cincta.</title>
        <authorList>
            <person name="Faddeeva-Vakhrusheva A."/>
            <person name="Derks M.F."/>
            <person name="Anvar S.Y."/>
            <person name="Agamennone V."/>
            <person name="Suring W."/>
            <person name="Smit S."/>
            <person name="van Straalen N.M."/>
            <person name="Roelofs D."/>
        </authorList>
    </citation>
    <scope>NUCLEOTIDE SEQUENCE [LARGE SCALE GENOMIC DNA]</scope>
    <source>
        <tissue evidence="4">Mixed pool</tissue>
    </source>
</reference>
<gene>
    <name evidence="4" type="ORF">Ocin01_08490</name>
</gene>
<feature type="compositionally biased region" description="Low complexity" evidence="2">
    <location>
        <begin position="617"/>
        <end position="633"/>
    </location>
</feature>
<dbReference type="Gene3D" id="4.10.280.10">
    <property type="entry name" value="Helix-loop-helix DNA-binding domain"/>
    <property type="match status" value="1"/>
</dbReference>
<comment type="caution">
    <text evidence="4">The sequence shown here is derived from an EMBL/GenBank/DDBJ whole genome shotgun (WGS) entry which is preliminary data.</text>
</comment>